<feature type="transmembrane region" description="Helical" evidence="5">
    <location>
        <begin position="322"/>
        <end position="341"/>
    </location>
</feature>
<feature type="transmembrane region" description="Helical" evidence="5">
    <location>
        <begin position="148"/>
        <end position="173"/>
    </location>
</feature>
<reference evidence="7" key="1">
    <citation type="submission" date="2016-12" db="EMBL/GenBank/DDBJ databases">
        <authorList>
            <person name="Moulin L."/>
        </authorList>
    </citation>
    <scope>NUCLEOTIDE SEQUENCE [LARGE SCALE GENOMIC DNA]</scope>
    <source>
        <strain evidence="7">STM 7183</strain>
    </source>
</reference>
<dbReference type="GO" id="GO:0046943">
    <property type="term" value="F:carboxylic acid transmembrane transporter activity"/>
    <property type="evidence" value="ECO:0007669"/>
    <property type="project" value="TreeGrafter"/>
</dbReference>
<name>A0A1N7RIL1_9BURK</name>
<organism evidence="7 8">
    <name type="scientific">Paraburkholderia piptadeniae</name>
    <dbReference type="NCBI Taxonomy" id="1701573"/>
    <lineage>
        <taxon>Bacteria</taxon>
        <taxon>Pseudomonadati</taxon>
        <taxon>Pseudomonadota</taxon>
        <taxon>Betaproteobacteria</taxon>
        <taxon>Burkholderiales</taxon>
        <taxon>Burkholderiaceae</taxon>
        <taxon>Paraburkholderia</taxon>
    </lineage>
</organism>
<proteinExistence type="predicted"/>
<dbReference type="AlphaFoldDB" id="A0A1N7RIL1"/>
<feature type="transmembrane region" description="Helical" evidence="5">
    <location>
        <begin position="291"/>
        <end position="310"/>
    </location>
</feature>
<keyword evidence="8" id="KW-1185">Reference proteome</keyword>
<feature type="transmembrane region" description="Helical" evidence="5">
    <location>
        <begin position="59"/>
        <end position="79"/>
    </location>
</feature>
<dbReference type="SUPFAM" id="SSF103473">
    <property type="entry name" value="MFS general substrate transporter"/>
    <property type="match status" value="1"/>
</dbReference>
<keyword evidence="4 5" id="KW-0472">Membrane</keyword>
<feature type="transmembrane region" description="Helical" evidence="5">
    <location>
        <begin position="258"/>
        <end position="279"/>
    </location>
</feature>
<dbReference type="InterPro" id="IPR005829">
    <property type="entry name" value="Sugar_transporter_CS"/>
</dbReference>
<evidence type="ECO:0000313" key="8">
    <source>
        <dbReference type="Proteomes" id="UP000195569"/>
    </source>
</evidence>
<dbReference type="Gene3D" id="1.20.1250.20">
    <property type="entry name" value="MFS general substrate transporter like domains"/>
    <property type="match status" value="2"/>
</dbReference>
<feature type="transmembrane region" description="Helical" evidence="5">
    <location>
        <begin position="116"/>
        <end position="136"/>
    </location>
</feature>
<feature type="transmembrane region" description="Helical" evidence="5">
    <location>
        <begin position="384"/>
        <end position="404"/>
    </location>
</feature>
<protein>
    <submittedName>
        <fullName evidence="7">4-hydroxybenzoate transporter PcaK</fullName>
    </submittedName>
</protein>
<accession>A0A1N7RIL1</accession>
<dbReference type="CDD" id="cd17365">
    <property type="entry name" value="MFS_PcaK_like"/>
    <property type="match status" value="1"/>
</dbReference>
<dbReference type="PROSITE" id="PS50850">
    <property type="entry name" value="MFS"/>
    <property type="match status" value="1"/>
</dbReference>
<keyword evidence="2 5" id="KW-0812">Transmembrane</keyword>
<evidence type="ECO:0000256" key="5">
    <source>
        <dbReference type="SAM" id="Phobius"/>
    </source>
</evidence>
<evidence type="ECO:0000259" key="6">
    <source>
        <dbReference type="PROSITE" id="PS50850"/>
    </source>
</evidence>
<dbReference type="RefSeq" id="WP_087732129.1">
    <property type="nucleotide sequence ID" value="NZ_CYGY02000001.1"/>
</dbReference>
<dbReference type="EMBL" id="CYGY02000001">
    <property type="protein sequence ID" value="SIT34949.1"/>
    <property type="molecule type" value="Genomic_DNA"/>
</dbReference>
<dbReference type="OrthoDB" id="7066727at2"/>
<feature type="transmembrane region" description="Helical" evidence="5">
    <location>
        <begin position="347"/>
        <end position="372"/>
    </location>
</feature>
<keyword evidence="3 5" id="KW-1133">Transmembrane helix</keyword>
<evidence type="ECO:0000256" key="2">
    <source>
        <dbReference type="ARBA" id="ARBA00022692"/>
    </source>
</evidence>
<dbReference type="Pfam" id="PF07690">
    <property type="entry name" value="MFS_1"/>
    <property type="match status" value="1"/>
</dbReference>
<evidence type="ECO:0000256" key="3">
    <source>
        <dbReference type="ARBA" id="ARBA00022989"/>
    </source>
</evidence>
<comment type="subcellular location">
    <subcellularLocation>
        <location evidence="1">Membrane</location>
        <topology evidence="1">Multi-pass membrane protein</topology>
    </subcellularLocation>
</comment>
<evidence type="ECO:0000256" key="1">
    <source>
        <dbReference type="ARBA" id="ARBA00004141"/>
    </source>
</evidence>
<comment type="caution">
    <text evidence="7">The sequence shown here is derived from an EMBL/GenBank/DDBJ whole genome shotgun (WGS) entry which is preliminary data.</text>
</comment>
<dbReference type="InterPro" id="IPR011701">
    <property type="entry name" value="MFS"/>
</dbReference>
<sequence>MSTVHTIDVQAYVDGQKISPLQSAVVALCFAVVAIDGFDTAAVGFIAPALRTEWRLAPAQLAPLFAAGLLGLMIGAMVFGPIADRIGRKPVLLLTTAFFAVASLLSTTAPDIHSLTFWRLVTGIGLGGAMPTATTLTAEYCPSRTRSLTVTVMFCGFTLGGMLGGLAAAGLAGAHRWKAVLMLGGLLPLVLLVFLAWFLPESPRYLAMKGGHDGRVAAILSRIRPAPELLNAHFLRPQVSAGSPVGKLFAPRLARGTILLWLTFFMSLLVFYLLTSWLPTLLTGAGQSLRTAALVGVVLPLGSTVGAVVIGYGMDKADPHRVLAASYVLGAVSIAALGFAAPFPLLLVLTVLGAGIGSGGALIGVNALTASFYPTANRATGVSWANAIGRTGSIFGSAIGGYLLGRGWSMHAVFTVAALPALIAAITISGKRRAGMNGSALSEPQQA</sequence>
<dbReference type="InterPro" id="IPR020846">
    <property type="entry name" value="MFS_dom"/>
</dbReference>
<evidence type="ECO:0000256" key="4">
    <source>
        <dbReference type="ARBA" id="ARBA00023136"/>
    </source>
</evidence>
<gene>
    <name evidence="7" type="primary">pcaK</name>
    <name evidence="7" type="ORF">BN2476_10020</name>
</gene>
<feature type="transmembrane region" description="Helical" evidence="5">
    <location>
        <begin position="25"/>
        <end position="47"/>
    </location>
</feature>
<dbReference type="PANTHER" id="PTHR23508">
    <property type="entry name" value="CARBOXYLIC ACID TRANSPORTER PROTEIN HOMOLOG"/>
    <property type="match status" value="1"/>
</dbReference>
<dbReference type="PANTHER" id="PTHR23508:SF10">
    <property type="entry name" value="CARBOXYLIC ACID TRANSPORTER PROTEIN HOMOLOG"/>
    <property type="match status" value="1"/>
</dbReference>
<feature type="transmembrane region" description="Helical" evidence="5">
    <location>
        <begin position="410"/>
        <end position="428"/>
    </location>
</feature>
<dbReference type="GO" id="GO:0005886">
    <property type="term" value="C:plasma membrane"/>
    <property type="evidence" value="ECO:0007669"/>
    <property type="project" value="TreeGrafter"/>
</dbReference>
<dbReference type="PROSITE" id="PS00217">
    <property type="entry name" value="SUGAR_TRANSPORT_2"/>
    <property type="match status" value="1"/>
</dbReference>
<dbReference type="Proteomes" id="UP000195569">
    <property type="component" value="Unassembled WGS sequence"/>
</dbReference>
<evidence type="ECO:0000313" key="7">
    <source>
        <dbReference type="EMBL" id="SIT34949.1"/>
    </source>
</evidence>
<feature type="transmembrane region" description="Helical" evidence="5">
    <location>
        <begin position="179"/>
        <end position="199"/>
    </location>
</feature>
<dbReference type="InterPro" id="IPR036259">
    <property type="entry name" value="MFS_trans_sf"/>
</dbReference>
<feature type="domain" description="Major facilitator superfamily (MFS) profile" evidence="6">
    <location>
        <begin position="25"/>
        <end position="433"/>
    </location>
</feature>
<feature type="transmembrane region" description="Helical" evidence="5">
    <location>
        <begin position="91"/>
        <end position="110"/>
    </location>
</feature>